<proteinExistence type="predicted"/>
<reference evidence="1 2" key="1">
    <citation type="submission" date="2016-09" db="EMBL/GenBank/DDBJ databases">
        <title>The complete genome sequences of Rhizobium gallicum, symbiovars gallicum and phaseoli, symbionts associated to common bean (Phaseolus vulgaris).</title>
        <authorList>
            <person name="Bustos P."/>
            <person name="Santamaria R.I."/>
            <person name="Perez-Carrascal O.M."/>
            <person name="Juarez S."/>
            <person name="Lozano L."/>
            <person name="Martinez-Flores I."/>
            <person name="Martinez-Romero E."/>
            <person name="Cevallos M."/>
            <person name="Romero D."/>
            <person name="Davila G."/>
            <person name="Gonzalez V."/>
        </authorList>
    </citation>
    <scope>NUCLEOTIDE SEQUENCE [LARGE SCALE GENOMIC DNA]</scope>
    <source>
        <strain evidence="1 2">IE4872</strain>
    </source>
</reference>
<evidence type="ECO:0000313" key="1">
    <source>
        <dbReference type="EMBL" id="APO66246.1"/>
    </source>
</evidence>
<dbReference type="EMBL" id="CP017101">
    <property type="protein sequence ID" value="APO66246.1"/>
    <property type="molecule type" value="Genomic_DNA"/>
</dbReference>
<gene>
    <name evidence="1" type="ORF">IE4872_CH00585</name>
</gene>
<dbReference type="AlphaFoldDB" id="A0A1L5NEC2"/>
<protein>
    <submittedName>
        <fullName evidence="1">Uncharacterized protein</fullName>
    </submittedName>
</protein>
<evidence type="ECO:0000313" key="2">
    <source>
        <dbReference type="Proteomes" id="UP000184749"/>
    </source>
</evidence>
<dbReference type="RefSeq" id="WP_156886372.1">
    <property type="nucleotide sequence ID" value="NZ_CP017101.1"/>
</dbReference>
<dbReference type="Proteomes" id="UP000184749">
    <property type="component" value="Chromosome"/>
</dbReference>
<organism evidence="1 2">
    <name type="scientific">Rhizobium gallicum</name>
    <dbReference type="NCBI Taxonomy" id="56730"/>
    <lineage>
        <taxon>Bacteria</taxon>
        <taxon>Pseudomonadati</taxon>
        <taxon>Pseudomonadota</taxon>
        <taxon>Alphaproteobacteria</taxon>
        <taxon>Hyphomicrobiales</taxon>
        <taxon>Rhizobiaceae</taxon>
        <taxon>Rhizobium/Agrobacterium group</taxon>
        <taxon>Rhizobium</taxon>
    </lineage>
</organism>
<accession>A0A1L5NEC2</accession>
<sequence length="54" mass="6194">MENTRFLRPSDCPVFWKINGSKLGIELRHVRNDLVRLDVRVMQPAEKKPSSSAA</sequence>
<name>A0A1L5NEC2_9HYPH</name>